<sequence length="49" mass="5493">MLKKYGDEVEGIVFYLSIPGEPIIEKDSALVINKKSNKKLKELLDSLSV</sequence>
<dbReference type="RefSeq" id="WP_167356213.1">
    <property type="nucleotide sequence ID" value="NZ_FNEG01000003.1"/>
</dbReference>
<evidence type="ECO:0000313" key="1">
    <source>
        <dbReference type="EMBL" id="SQB27013.1"/>
    </source>
</evidence>
<proteinExistence type="predicted"/>
<dbReference type="Proteomes" id="UP000251670">
    <property type="component" value="Unassembled WGS sequence"/>
</dbReference>
<dbReference type="EMBL" id="UAWB01000002">
    <property type="protein sequence ID" value="SQB27013.1"/>
    <property type="molecule type" value="Genomic_DNA"/>
</dbReference>
<dbReference type="AlphaFoldDB" id="A0A2X2VPC8"/>
<protein>
    <submittedName>
        <fullName evidence="1">Uncharacterized protein</fullName>
    </submittedName>
</protein>
<gene>
    <name evidence="1" type="ORF">NCTC13492_00693</name>
</gene>
<accession>A0A2X2VPC8</accession>
<evidence type="ECO:0000313" key="2">
    <source>
        <dbReference type="Proteomes" id="UP000251670"/>
    </source>
</evidence>
<reference evidence="1 2" key="1">
    <citation type="submission" date="2018-06" db="EMBL/GenBank/DDBJ databases">
        <authorList>
            <consortium name="Pathogen Informatics"/>
            <person name="Doyle S."/>
        </authorList>
    </citation>
    <scope>NUCLEOTIDE SEQUENCE [LARGE SCALE GENOMIC DNA]</scope>
    <source>
        <strain evidence="1 2">NCTC13492</strain>
    </source>
</reference>
<organism evidence="1 2">
    <name type="scientific">Chryseobacterium jejuense</name>
    <dbReference type="NCBI Taxonomy" id="445960"/>
    <lineage>
        <taxon>Bacteria</taxon>
        <taxon>Pseudomonadati</taxon>
        <taxon>Bacteroidota</taxon>
        <taxon>Flavobacteriia</taxon>
        <taxon>Flavobacteriales</taxon>
        <taxon>Weeksellaceae</taxon>
        <taxon>Chryseobacterium group</taxon>
        <taxon>Chryseobacterium</taxon>
    </lineage>
</organism>
<name>A0A2X2VPC8_CHRJE</name>